<dbReference type="Pfam" id="PF02518">
    <property type="entry name" value="HATPase_c"/>
    <property type="match status" value="1"/>
</dbReference>
<evidence type="ECO:0000313" key="14">
    <source>
        <dbReference type="EMBL" id="WOK05738.1"/>
    </source>
</evidence>
<evidence type="ECO:0000256" key="6">
    <source>
        <dbReference type="ARBA" id="ARBA00022777"/>
    </source>
</evidence>
<reference evidence="14 15" key="1">
    <citation type="journal article" date="2023" name="Microbiol. Resour. Announc.">
        <title>Complete Genome Sequence of Imperialibacter roseus strain P4T.</title>
        <authorList>
            <person name="Tizabi D.R."/>
            <person name="Bachvaroff T."/>
            <person name="Hill R.T."/>
        </authorList>
    </citation>
    <scope>NUCLEOTIDE SEQUENCE [LARGE SCALE GENOMIC DNA]</scope>
    <source>
        <strain evidence="14 15">P4T</strain>
    </source>
</reference>
<evidence type="ECO:0000256" key="12">
    <source>
        <dbReference type="SAM" id="SignalP"/>
    </source>
</evidence>
<dbReference type="Gene3D" id="1.20.5.1930">
    <property type="match status" value="1"/>
</dbReference>
<evidence type="ECO:0000256" key="5">
    <source>
        <dbReference type="ARBA" id="ARBA00022741"/>
    </source>
</evidence>
<keyword evidence="11" id="KW-0812">Transmembrane</keyword>
<evidence type="ECO:0000313" key="15">
    <source>
        <dbReference type="Proteomes" id="UP001302349"/>
    </source>
</evidence>
<gene>
    <name evidence="14" type="ORF">RT717_21925</name>
</gene>
<dbReference type="PROSITE" id="PS50005">
    <property type="entry name" value="TPR"/>
    <property type="match status" value="2"/>
</dbReference>
<comment type="catalytic activity">
    <reaction evidence="1">
        <text>ATP + protein L-histidine = ADP + protein N-phospho-L-histidine.</text>
        <dbReference type="EC" id="2.7.13.3"/>
    </reaction>
</comment>
<dbReference type="Pfam" id="PF13181">
    <property type="entry name" value="TPR_8"/>
    <property type="match status" value="1"/>
</dbReference>
<feature type="coiled-coil region" evidence="10">
    <location>
        <begin position="351"/>
        <end position="382"/>
    </location>
</feature>
<dbReference type="GO" id="GO:0016301">
    <property type="term" value="F:kinase activity"/>
    <property type="evidence" value="ECO:0007669"/>
    <property type="project" value="UniProtKB-KW"/>
</dbReference>
<dbReference type="Gene3D" id="3.30.565.10">
    <property type="entry name" value="Histidine kinase-like ATPase, C-terminal domain"/>
    <property type="match status" value="1"/>
</dbReference>
<keyword evidence="6 14" id="KW-0418">Kinase</keyword>
<keyword evidence="10" id="KW-0175">Coiled coil</keyword>
<dbReference type="RefSeq" id="WP_317488494.1">
    <property type="nucleotide sequence ID" value="NZ_CP136051.1"/>
</dbReference>
<dbReference type="PANTHER" id="PTHR24421">
    <property type="entry name" value="NITRATE/NITRITE SENSOR PROTEIN NARX-RELATED"/>
    <property type="match status" value="1"/>
</dbReference>
<keyword evidence="12" id="KW-0732">Signal</keyword>
<keyword evidence="4" id="KW-0808">Transferase</keyword>
<evidence type="ECO:0000256" key="8">
    <source>
        <dbReference type="ARBA" id="ARBA00023012"/>
    </source>
</evidence>
<keyword evidence="15" id="KW-1185">Reference proteome</keyword>
<dbReference type="SUPFAM" id="SSF55874">
    <property type="entry name" value="ATPase domain of HSP90 chaperone/DNA topoisomerase II/histidine kinase"/>
    <property type="match status" value="1"/>
</dbReference>
<keyword evidence="11" id="KW-0472">Membrane</keyword>
<evidence type="ECO:0000256" key="10">
    <source>
        <dbReference type="SAM" id="Coils"/>
    </source>
</evidence>
<dbReference type="InterPro" id="IPR019734">
    <property type="entry name" value="TPR_rpt"/>
</dbReference>
<keyword evidence="9" id="KW-0802">TPR repeat</keyword>
<evidence type="ECO:0000256" key="9">
    <source>
        <dbReference type="PROSITE-ProRule" id="PRU00339"/>
    </source>
</evidence>
<evidence type="ECO:0000256" key="3">
    <source>
        <dbReference type="ARBA" id="ARBA00022553"/>
    </source>
</evidence>
<dbReference type="EC" id="2.7.13.3" evidence="2"/>
<feature type="transmembrane region" description="Helical" evidence="11">
    <location>
        <begin position="393"/>
        <end position="413"/>
    </location>
</feature>
<dbReference type="InterPro" id="IPR005467">
    <property type="entry name" value="His_kinase_dom"/>
</dbReference>
<keyword evidence="3" id="KW-0597">Phosphoprotein</keyword>
<evidence type="ECO:0000256" key="7">
    <source>
        <dbReference type="ARBA" id="ARBA00022840"/>
    </source>
</evidence>
<dbReference type="Pfam" id="PF07730">
    <property type="entry name" value="HisKA_3"/>
    <property type="match status" value="1"/>
</dbReference>
<keyword evidence="11" id="KW-1133">Transmembrane helix</keyword>
<keyword evidence="8" id="KW-0902">Two-component regulatory system</keyword>
<organism evidence="14 15">
    <name type="scientific">Imperialibacter roseus</name>
    <dbReference type="NCBI Taxonomy" id="1324217"/>
    <lineage>
        <taxon>Bacteria</taxon>
        <taxon>Pseudomonadati</taxon>
        <taxon>Bacteroidota</taxon>
        <taxon>Cytophagia</taxon>
        <taxon>Cytophagales</taxon>
        <taxon>Flammeovirgaceae</taxon>
        <taxon>Imperialibacter</taxon>
    </lineage>
</organism>
<dbReference type="EMBL" id="CP136051">
    <property type="protein sequence ID" value="WOK05738.1"/>
    <property type="molecule type" value="Genomic_DNA"/>
</dbReference>
<dbReference type="InterPro" id="IPR036890">
    <property type="entry name" value="HATPase_C_sf"/>
</dbReference>
<feature type="signal peptide" evidence="12">
    <location>
        <begin position="1"/>
        <end position="22"/>
    </location>
</feature>
<keyword evidence="7" id="KW-0067">ATP-binding</keyword>
<accession>A0ABZ0IMR0</accession>
<proteinExistence type="predicted"/>
<feature type="repeat" description="TPR" evidence="9">
    <location>
        <begin position="161"/>
        <end position="194"/>
    </location>
</feature>
<evidence type="ECO:0000259" key="13">
    <source>
        <dbReference type="PROSITE" id="PS50109"/>
    </source>
</evidence>
<dbReference type="InterPro" id="IPR003594">
    <property type="entry name" value="HATPase_dom"/>
</dbReference>
<keyword evidence="5" id="KW-0547">Nucleotide-binding</keyword>
<sequence length="631" mass="71622">MRPKLCLAALMLFFSLSSSSQPAFIDSLENVLKTNIPDTSRINILNALAEKYRYSNPEKIYQYSHSARAKALTKAFAPGLTRSMYNLAIYYETYRNEDSLQYYFEKSLHLSDSLGDKKYHTLTMNSRGLYLVSKRRFEEAVNIFYDVLRSHEEAGNPYGEMAALNNIGLVFMELRQYAKAISNFKKALPKIPEPHPVVLNNIGSCYGSLSRYDSAEYFVTWGIERARATNNLHAEANGLHILGTVYESADDYDRALEMFLTAEKIREKVPGTAMQIADLTNISNIYAKLKNPSKGIEYGNRALKLAEDDQVDYKIENIYEALALNYEAAGNFQRATELYRKWGVEKDSSYAKAQSEALAEMQTKYETEKKEQQIQIRDLQLAEQALLIQQKNLQLYAFIGGVVVLLILLYLGYNRLKLQRRVQQLELVQKIQSERERISSDLHDHVGAQLTSILSGLQITDQIEGFRKDEEVQKIVSSLKADAQDTLTSLRDSIWSLHQSEITLADFIDHIEKYLTNAIKYNSSLSFEIINHIAYPYKLASREALNITRVVQESIQNIAKHAGARRIIIDLSLKDSLVIKISDDGVGFDTEAMAEGEHYGIENMKRRMEEIGGGFSISSAKDQGSTINLTI</sequence>
<dbReference type="SMART" id="SM00028">
    <property type="entry name" value="TPR"/>
    <property type="match status" value="5"/>
</dbReference>
<evidence type="ECO:0000256" key="11">
    <source>
        <dbReference type="SAM" id="Phobius"/>
    </source>
</evidence>
<evidence type="ECO:0000256" key="2">
    <source>
        <dbReference type="ARBA" id="ARBA00012438"/>
    </source>
</evidence>
<dbReference type="InterPro" id="IPR011990">
    <property type="entry name" value="TPR-like_helical_dom_sf"/>
</dbReference>
<feature type="domain" description="Histidine kinase" evidence="13">
    <location>
        <begin position="445"/>
        <end position="631"/>
    </location>
</feature>
<dbReference type="PANTHER" id="PTHR24421:SF10">
    <property type="entry name" value="NITRATE_NITRITE SENSOR PROTEIN NARQ"/>
    <property type="match status" value="1"/>
</dbReference>
<dbReference type="InterPro" id="IPR050482">
    <property type="entry name" value="Sensor_HK_TwoCompSys"/>
</dbReference>
<feature type="repeat" description="TPR" evidence="9">
    <location>
        <begin position="236"/>
        <end position="269"/>
    </location>
</feature>
<feature type="chain" id="PRO_5045859658" description="histidine kinase" evidence="12">
    <location>
        <begin position="23"/>
        <end position="631"/>
    </location>
</feature>
<dbReference type="PROSITE" id="PS50109">
    <property type="entry name" value="HIS_KIN"/>
    <property type="match status" value="1"/>
</dbReference>
<name>A0ABZ0IMR0_9BACT</name>
<dbReference type="Proteomes" id="UP001302349">
    <property type="component" value="Chromosome"/>
</dbReference>
<protein>
    <recommendedName>
        <fullName evidence="2">histidine kinase</fullName>
        <ecNumber evidence="2">2.7.13.3</ecNumber>
    </recommendedName>
</protein>
<evidence type="ECO:0000256" key="4">
    <source>
        <dbReference type="ARBA" id="ARBA00022679"/>
    </source>
</evidence>
<evidence type="ECO:0000256" key="1">
    <source>
        <dbReference type="ARBA" id="ARBA00000085"/>
    </source>
</evidence>
<dbReference type="CDD" id="cd16917">
    <property type="entry name" value="HATPase_UhpB-NarQ-NarX-like"/>
    <property type="match status" value="1"/>
</dbReference>
<dbReference type="InterPro" id="IPR011712">
    <property type="entry name" value="Sig_transdc_His_kin_sub3_dim/P"/>
</dbReference>
<dbReference type="SUPFAM" id="SSF81901">
    <property type="entry name" value="HCP-like"/>
    <property type="match status" value="1"/>
</dbReference>
<dbReference type="Gene3D" id="1.25.40.10">
    <property type="entry name" value="Tetratricopeptide repeat domain"/>
    <property type="match status" value="2"/>
</dbReference>